<proteinExistence type="predicted"/>
<organism evidence="1 2">
    <name type="scientific">Trichoderma harzianum CBS 226.95</name>
    <dbReference type="NCBI Taxonomy" id="983964"/>
    <lineage>
        <taxon>Eukaryota</taxon>
        <taxon>Fungi</taxon>
        <taxon>Dikarya</taxon>
        <taxon>Ascomycota</taxon>
        <taxon>Pezizomycotina</taxon>
        <taxon>Sordariomycetes</taxon>
        <taxon>Hypocreomycetidae</taxon>
        <taxon>Hypocreales</taxon>
        <taxon>Hypocreaceae</taxon>
        <taxon>Trichoderma</taxon>
    </lineage>
</organism>
<keyword evidence="2" id="KW-1185">Reference proteome</keyword>
<reference evidence="1 2" key="1">
    <citation type="submission" date="2016-07" db="EMBL/GenBank/DDBJ databases">
        <title>Multiple horizontal gene transfer events from other fungi enriched the ability of initially mycotrophic Trichoderma (Ascomycota) to feed on dead plant biomass.</title>
        <authorList>
            <consortium name="DOE Joint Genome Institute"/>
            <person name="Aerts A."/>
            <person name="Atanasova L."/>
            <person name="Chenthamara K."/>
            <person name="Zhang J."/>
            <person name="Grujic M."/>
            <person name="Henrissat B."/>
            <person name="Kuo A."/>
            <person name="Salamov A."/>
            <person name="Lipzen A."/>
            <person name="Labutti K."/>
            <person name="Barry K."/>
            <person name="Miao Y."/>
            <person name="Rahimi M.J."/>
            <person name="Shen Q."/>
            <person name="Grigoriev I.V."/>
            <person name="Kubicek C.P."/>
            <person name="Druzhinina I.S."/>
        </authorList>
    </citation>
    <scope>NUCLEOTIDE SEQUENCE [LARGE SCALE GENOMIC DNA]</scope>
    <source>
        <strain evidence="1 2">CBS 226.95</strain>
    </source>
</reference>
<dbReference type="RefSeq" id="XP_024766926.1">
    <property type="nucleotide sequence ID" value="XM_024912078.1"/>
</dbReference>
<feature type="non-terminal residue" evidence="1">
    <location>
        <position position="1"/>
    </location>
</feature>
<dbReference type="AlphaFoldDB" id="A0A2T3ZR21"/>
<name>A0A2T3ZR21_TRIHA</name>
<protein>
    <submittedName>
        <fullName evidence="1">Uncharacterized protein</fullName>
    </submittedName>
</protein>
<dbReference type="GeneID" id="36620637"/>
<accession>A0A2T3ZR21</accession>
<sequence length="65" mass="6442">LAPATVVPVAPGSTVTLLTPPVNGGFSITIPKGFAGQTYVVLTTCNESVSDDTTAAGPAILQISN</sequence>
<dbReference type="EMBL" id="KZ680142">
    <property type="protein sequence ID" value="PTB47249.1"/>
    <property type="molecule type" value="Genomic_DNA"/>
</dbReference>
<dbReference type="STRING" id="983964.A0A2T3ZR21"/>
<dbReference type="Proteomes" id="UP000241690">
    <property type="component" value="Unassembled WGS sequence"/>
</dbReference>
<evidence type="ECO:0000313" key="1">
    <source>
        <dbReference type="EMBL" id="PTB47249.1"/>
    </source>
</evidence>
<gene>
    <name evidence="1" type="ORF">M431DRAFT_11968</name>
</gene>
<evidence type="ECO:0000313" key="2">
    <source>
        <dbReference type="Proteomes" id="UP000241690"/>
    </source>
</evidence>